<evidence type="ECO:0008006" key="5">
    <source>
        <dbReference type="Google" id="ProtNLM"/>
    </source>
</evidence>
<organism evidence="3 4">
    <name type="scientific">Antiquaquibacter soli</name>
    <dbReference type="NCBI Taxonomy" id="3064523"/>
    <lineage>
        <taxon>Bacteria</taxon>
        <taxon>Bacillati</taxon>
        <taxon>Actinomycetota</taxon>
        <taxon>Actinomycetes</taxon>
        <taxon>Micrococcales</taxon>
        <taxon>Microbacteriaceae</taxon>
        <taxon>Antiquaquibacter</taxon>
    </lineage>
</organism>
<dbReference type="EMBL" id="JAUQUB010000003">
    <property type="protein sequence ID" value="MDO7883193.1"/>
    <property type="molecule type" value="Genomic_DNA"/>
</dbReference>
<name>A0ABT9BRX0_9MICO</name>
<feature type="region of interest" description="Disordered" evidence="1">
    <location>
        <begin position="1"/>
        <end position="25"/>
    </location>
</feature>
<gene>
    <name evidence="3" type="ORF">Q5716_13230</name>
</gene>
<feature type="compositionally biased region" description="Low complexity" evidence="1">
    <location>
        <begin position="14"/>
        <end position="25"/>
    </location>
</feature>
<protein>
    <recommendedName>
        <fullName evidence="5">PepSY domain-containing protein</fullName>
    </recommendedName>
</protein>
<keyword evidence="4" id="KW-1185">Reference proteome</keyword>
<dbReference type="RefSeq" id="WP_305003618.1">
    <property type="nucleotide sequence ID" value="NZ_JAUQUB010000003.1"/>
</dbReference>
<evidence type="ECO:0000256" key="2">
    <source>
        <dbReference type="SAM" id="Phobius"/>
    </source>
</evidence>
<comment type="caution">
    <text evidence="3">The sequence shown here is derived from an EMBL/GenBank/DDBJ whole genome shotgun (WGS) entry which is preliminary data.</text>
</comment>
<accession>A0ABT9BRX0</accession>
<evidence type="ECO:0000313" key="4">
    <source>
        <dbReference type="Proteomes" id="UP001241072"/>
    </source>
</evidence>
<keyword evidence="2" id="KW-1133">Transmembrane helix</keyword>
<evidence type="ECO:0000313" key="3">
    <source>
        <dbReference type="EMBL" id="MDO7883193.1"/>
    </source>
</evidence>
<keyword evidence="2" id="KW-0812">Transmembrane</keyword>
<proteinExistence type="predicted"/>
<dbReference type="Gene3D" id="3.30.505.20">
    <property type="match status" value="1"/>
</dbReference>
<feature type="transmembrane region" description="Helical" evidence="2">
    <location>
        <begin position="30"/>
        <end position="51"/>
    </location>
</feature>
<sequence length="161" mass="16254">MNETEQLPTPPADETPAAAAPARRSPLRPVLIGVASGLAVLALGIGGAVIADSLDGDDDPVVVSSRDDSPSAAPSPMSTDVPTPTASPMPISDDTPVSNDEYAAVSAAAIAAAGGNGTIEELKREDDGAVAWEVDVRLDNGVKVEVELAADLSVLSTRIDD</sequence>
<feature type="region of interest" description="Disordered" evidence="1">
    <location>
        <begin position="52"/>
        <end position="98"/>
    </location>
</feature>
<reference evidence="3 4" key="1">
    <citation type="submission" date="2023-07" db="EMBL/GenBank/DDBJ databases">
        <title>Protaetiibacter sp. nov WY-16 isolated from soil.</title>
        <authorList>
            <person name="Liu B."/>
            <person name="Wan Y."/>
        </authorList>
    </citation>
    <scope>NUCLEOTIDE SEQUENCE [LARGE SCALE GENOMIC DNA]</scope>
    <source>
        <strain evidence="3 4">WY-16</strain>
    </source>
</reference>
<keyword evidence="2" id="KW-0472">Membrane</keyword>
<dbReference type="Proteomes" id="UP001241072">
    <property type="component" value="Unassembled WGS sequence"/>
</dbReference>
<evidence type="ECO:0000256" key="1">
    <source>
        <dbReference type="SAM" id="MobiDB-lite"/>
    </source>
</evidence>